<dbReference type="PATRIC" id="fig|1172190.3.peg.1628"/>
<dbReference type="Proteomes" id="UP000015520">
    <property type="component" value="Unassembled WGS sequence"/>
</dbReference>
<accession>T0JQT3</accession>
<reference evidence="1 2" key="1">
    <citation type="submission" date="2013-07" db="EMBL/GenBank/DDBJ databases">
        <title>Sulfurimonas hongkongensis AST-10 Genome Sequencing.</title>
        <authorList>
            <person name="Cai L."/>
            <person name="Zhang T."/>
        </authorList>
    </citation>
    <scope>NUCLEOTIDE SEQUENCE [LARGE SCALE GENOMIC DNA]</scope>
    <source>
        <strain evidence="1 2">AST-10</strain>
    </source>
</reference>
<dbReference type="EMBL" id="AUPZ01000010">
    <property type="protein sequence ID" value="EQB39177.1"/>
    <property type="molecule type" value="Genomic_DNA"/>
</dbReference>
<keyword evidence="2" id="KW-1185">Reference proteome</keyword>
<comment type="caution">
    <text evidence="1">The sequence shown here is derived from an EMBL/GenBank/DDBJ whole genome shotgun (WGS) entry which is preliminary data.</text>
</comment>
<evidence type="ECO:0000313" key="2">
    <source>
        <dbReference type="Proteomes" id="UP000015520"/>
    </source>
</evidence>
<sequence>MKLGERLLNMWINKLQIAIIEKDADSIDALVQEAPKFENTKEIERAMYLLREAMELIYTLKDETALTMKQLKKNIRFIESTQSQTQNRLDVKF</sequence>
<dbReference type="STRING" id="1172190.M947_08460"/>
<gene>
    <name evidence="1" type="ORF">M947_08460</name>
</gene>
<dbReference type="AlphaFoldDB" id="T0JQT3"/>
<evidence type="ECO:0000313" key="1">
    <source>
        <dbReference type="EMBL" id="EQB39177.1"/>
    </source>
</evidence>
<proteinExistence type="predicted"/>
<protein>
    <submittedName>
        <fullName evidence="1">Uncharacterized protein</fullName>
    </submittedName>
</protein>
<organism evidence="1 2">
    <name type="scientific">Sulfurimonas hongkongensis</name>
    <dbReference type="NCBI Taxonomy" id="1172190"/>
    <lineage>
        <taxon>Bacteria</taxon>
        <taxon>Pseudomonadati</taxon>
        <taxon>Campylobacterota</taxon>
        <taxon>Epsilonproteobacteria</taxon>
        <taxon>Campylobacterales</taxon>
        <taxon>Sulfurimonadaceae</taxon>
        <taxon>Sulfurimonas</taxon>
    </lineage>
</organism>
<name>T0JQT3_9BACT</name>
<dbReference type="eggNOG" id="ENOG50307PY">
    <property type="taxonomic scope" value="Bacteria"/>
</dbReference>